<dbReference type="Pfam" id="PF12776">
    <property type="entry name" value="Myb_DNA-bind_3"/>
    <property type="match status" value="1"/>
</dbReference>
<evidence type="ECO:0008006" key="6">
    <source>
        <dbReference type="Google" id="ProtNLM"/>
    </source>
</evidence>
<dbReference type="InterPro" id="IPR036397">
    <property type="entry name" value="RNaseH_sf"/>
</dbReference>
<evidence type="ECO:0000256" key="1">
    <source>
        <dbReference type="SAM" id="MobiDB-lite"/>
    </source>
</evidence>
<evidence type="ECO:0000313" key="5">
    <source>
        <dbReference type="Proteomes" id="UP000239757"/>
    </source>
</evidence>
<dbReference type="GO" id="GO:0003676">
    <property type="term" value="F:nucleic acid binding"/>
    <property type="evidence" value="ECO:0007669"/>
    <property type="project" value="InterPro"/>
</dbReference>
<dbReference type="OrthoDB" id="1301570at2759"/>
<dbReference type="CDD" id="cd06222">
    <property type="entry name" value="RNase_H_like"/>
    <property type="match status" value="1"/>
</dbReference>
<dbReference type="InterPro" id="IPR012337">
    <property type="entry name" value="RNaseH-like_sf"/>
</dbReference>
<evidence type="ECO:0000259" key="3">
    <source>
        <dbReference type="Pfam" id="PF13456"/>
    </source>
</evidence>
<dbReference type="GO" id="GO:0004523">
    <property type="term" value="F:RNA-DNA hybrid ribonuclease activity"/>
    <property type="evidence" value="ECO:0007669"/>
    <property type="project" value="InterPro"/>
</dbReference>
<evidence type="ECO:0000313" key="4">
    <source>
        <dbReference type="EMBL" id="PPR91286.1"/>
    </source>
</evidence>
<feature type="domain" description="RNase H type-1" evidence="3">
    <location>
        <begin position="209"/>
        <end position="296"/>
    </location>
</feature>
<dbReference type="InterPro" id="IPR044730">
    <property type="entry name" value="RNase_H-like_dom_plant"/>
</dbReference>
<dbReference type="SUPFAM" id="SSF53098">
    <property type="entry name" value="Ribonuclease H-like"/>
    <property type="match status" value="1"/>
</dbReference>
<dbReference type="EMBL" id="KZ667377">
    <property type="protein sequence ID" value="PPR91286.1"/>
    <property type="molecule type" value="Genomic_DNA"/>
</dbReference>
<dbReference type="PANTHER" id="PTHR46929:SF23">
    <property type="entry name" value="L10-INTERACTING MYB DOMAIN-CONTAINING PROTEIN-LIKE"/>
    <property type="match status" value="1"/>
</dbReference>
<sequence length="336" mass="38109">MGKGNQEGTSKQFRWTKPMEHLFLEILAEEAQKGNKPSNTFKAASINRVVEAISEKFQVQCDAHKKYEPFLNKSIDHYDEIALVVGKDTETGSFARTFADIDLDDDNIGSVPIDCENEATEEVRTNVSSSSTSKRKRKKAQESVEDEQIKLVSEQLGKIANALKQFIADKTPHLYKEVMSMEVEGFDDDFLCSVFDYLNCGWLMGFNMVRGMDEIFRIEARAIVEGMKLAWLNGYKHVEINCDNAMLTETICNGFASISNIEEVRLFHEWCKKDWKVKFRHVGRESNNVTDWLANATIGRINQLALFPNPPNFVIHLLEEDGNVHSYEGSSSVVSS</sequence>
<gene>
    <name evidence="4" type="ORF">GOBAR_AA29399</name>
</gene>
<accession>A0A2P5WJM3</accession>
<dbReference type="PANTHER" id="PTHR46929">
    <property type="entry name" value="EXPRESSED PROTEIN"/>
    <property type="match status" value="1"/>
</dbReference>
<dbReference type="InterPro" id="IPR024752">
    <property type="entry name" value="Myb/SANT-like_dom"/>
</dbReference>
<dbReference type="Pfam" id="PF13456">
    <property type="entry name" value="RVT_3"/>
    <property type="match status" value="1"/>
</dbReference>
<reference evidence="4 5" key="1">
    <citation type="submission" date="2015-01" db="EMBL/GenBank/DDBJ databases">
        <title>Genome of allotetraploid Gossypium barbadense reveals genomic plasticity and fiber elongation in cotton evolution.</title>
        <authorList>
            <person name="Chen X."/>
            <person name="Liu X."/>
            <person name="Zhao B."/>
            <person name="Zheng H."/>
            <person name="Hu Y."/>
            <person name="Lu G."/>
            <person name="Yang C."/>
            <person name="Chen J."/>
            <person name="Shan C."/>
            <person name="Zhang L."/>
            <person name="Zhou Y."/>
            <person name="Wang L."/>
            <person name="Guo W."/>
            <person name="Bai Y."/>
            <person name="Ruan J."/>
            <person name="Shangguan X."/>
            <person name="Mao Y."/>
            <person name="Jiang J."/>
            <person name="Zhu Y."/>
            <person name="Lei J."/>
            <person name="Kang H."/>
            <person name="Chen S."/>
            <person name="He X."/>
            <person name="Wang R."/>
            <person name="Wang Y."/>
            <person name="Chen J."/>
            <person name="Wang L."/>
            <person name="Yu S."/>
            <person name="Wang B."/>
            <person name="Wei J."/>
            <person name="Song S."/>
            <person name="Lu X."/>
            <person name="Gao Z."/>
            <person name="Gu W."/>
            <person name="Deng X."/>
            <person name="Ma D."/>
            <person name="Wang S."/>
            <person name="Liang W."/>
            <person name="Fang L."/>
            <person name="Cai C."/>
            <person name="Zhu X."/>
            <person name="Zhou B."/>
            <person name="Zhang Y."/>
            <person name="Chen Z."/>
            <person name="Xu S."/>
            <person name="Zhu R."/>
            <person name="Wang S."/>
            <person name="Zhang T."/>
            <person name="Zhao G."/>
        </authorList>
    </citation>
    <scope>NUCLEOTIDE SEQUENCE [LARGE SCALE GENOMIC DNA]</scope>
    <source>
        <strain evidence="5">cv. Xinhai21</strain>
        <tissue evidence="4">Leaf</tissue>
    </source>
</reference>
<organism evidence="4 5">
    <name type="scientific">Gossypium barbadense</name>
    <name type="common">Sea Island cotton</name>
    <name type="synonym">Hibiscus barbadensis</name>
    <dbReference type="NCBI Taxonomy" id="3634"/>
    <lineage>
        <taxon>Eukaryota</taxon>
        <taxon>Viridiplantae</taxon>
        <taxon>Streptophyta</taxon>
        <taxon>Embryophyta</taxon>
        <taxon>Tracheophyta</taxon>
        <taxon>Spermatophyta</taxon>
        <taxon>Magnoliopsida</taxon>
        <taxon>eudicotyledons</taxon>
        <taxon>Gunneridae</taxon>
        <taxon>Pentapetalae</taxon>
        <taxon>rosids</taxon>
        <taxon>malvids</taxon>
        <taxon>Malvales</taxon>
        <taxon>Malvaceae</taxon>
        <taxon>Malvoideae</taxon>
        <taxon>Gossypium</taxon>
    </lineage>
</organism>
<protein>
    <recommendedName>
        <fullName evidence="6">RNase H type-1 domain-containing protein</fullName>
    </recommendedName>
</protein>
<name>A0A2P5WJM3_GOSBA</name>
<feature type="region of interest" description="Disordered" evidence="1">
    <location>
        <begin position="121"/>
        <end position="140"/>
    </location>
</feature>
<dbReference type="Proteomes" id="UP000239757">
    <property type="component" value="Unassembled WGS sequence"/>
</dbReference>
<dbReference type="AlphaFoldDB" id="A0A2P5WJM3"/>
<dbReference type="InterPro" id="IPR002156">
    <property type="entry name" value="RNaseH_domain"/>
</dbReference>
<evidence type="ECO:0000259" key="2">
    <source>
        <dbReference type="Pfam" id="PF12776"/>
    </source>
</evidence>
<proteinExistence type="predicted"/>
<dbReference type="Gene3D" id="3.30.420.10">
    <property type="entry name" value="Ribonuclease H-like superfamily/Ribonuclease H"/>
    <property type="match status" value="1"/>
</dbReference>
<feature type="domain" description="Myb/SANT-like" evidence="2">
    <location>
        <begin position="14"/>
        <end position="64"/>
    </location>
</feature>